<gene>
    <name evidence="2" type="ORF">QBC37DRAFT_373873</name>
</gene>
<protein>
    <submittedName>
        <fullName evidence="2">FAD dependent oxidoreductase-domain-containing protein</fullName>
    </submittedName>
</protein>
<keyword evidence="3" id="KW-1185">Reference proteome</keyword>
<dbReference type="InterPro" id="IPR006076">
    <property type="entry name" value="FAD-dep_OxRdtase"/>
</dbReference>
<proteinExistence type="predicted"/>
<evidence type="ECO:0000313" key="2">
    <source>
        <dbReference type="EMBL" id="KAK4213628.1"/>
    </source>
</evidence>
<dbReference type="InterPro" id="IPR036188">
    <property type="entry name" value="FAD/NAD-bd_sf"/>
</dbReference>
<dbReference type="AlphaFoldDB" id="A0AAN6Y7L9"/>
<dbReference type="EMBL" id="MU858106">
    <property type="protein sequence ID" value="KAK4213628.1"/>
    <property type="molecule type" value="Genomic_DNA"/>
</dbReference>
<evidence type="ECO:0000259" key="1">
    <source>
        <dbReference type="Pfam" id="PF01266"/>
    </source>
</evidence>
<dbReference type="Gene3D" id="3.50.50.60">
    <property type="entry name" value="FAD/NAD(P)-binding domain"/>
    <property type="match status" value="1"/>
</dbReference>
<dbReference type="Gene3D" id="3.30.9.10">
    <property type="entry name" value="D-Amino Acid Oxidase, subunit A, domain 2"/>
    <property type="match status" value="1"/>
</dbReference>
<comment type="caution">
    <text evidence="2">The sequence shown here is derived from an EMBL/GenBank/DDBJ whole genome shotgun (WGS) entry which is preliminary data.</text>
</comment>
<evidence type="ECO:0000313" key="3">
    <source>
        <dbReference type="Proteomes" id="UP001301769"/>
    </source>
</evidence>
<dbReference type="PANTHER" id="PTHR13847">
    <property type="entry name" value="SARCOSINE DEHYDROGENASE-RELATED"/>
    <property type="match status" value="1"/>
</dbReference>
<dbReference type="Proteomes" id="UP001301769">
    <property type="component" value="Unassembled WGS sequence"/>
</dbReference>
<feature type="domain" description="FAD dependent oxidoreductase" evidence="1">
    <location>
        <begin position="74"/>
        <end position="470"/>
    </location>
</feature>
<dbReference type="PANTHER" id="PTHR13847:SF213">
    <property type="entry name" value="DEPENDENT OXIDOREDUCTASE, PUTATIVE-RELATED"/>
    <property type="match status" value="1"/>
</dbReference>
<dbReference type="SUPFAM" id="SSF51905">
    <property type="entry name" value="FAD/NAD(P)-binding domain"/>
    <property type="match status" value="1"/>
</dbReference>
<reference evidence="2" key="2">
    <citation type="submission" date="2023-05" db="EMBL/GenBank/DDBJ databases">
        <authorList>
            <consortium name="Lawrence Berkeley National Laboratory"/>
            <person name="Steindorff A."/>
            <person name="Hensen N."/>
            <person name="Bonometti L."/>
            <person name="Westerberg I."/>
            <person name="Brannstrom I.O."/>
            <person name="Guillou S."/>
            <person name="Cros-Aarteil S."/>
            <person name="Calhoun S."/>
            <person name="Haridas S."/>
            <person name="Kuo A."/>
            <person name="Mondo S."/>
            <person name="Pangilinan J."/>
            <person name="Riley R."/>
            <person name="Labutti K."/>
            <person name="Andreopoulos B."/>
            <person name="Lipzen A."/>
            <person name="Chen C."/>
            <person name="Yanf M."/>
            <person name="Daum C."/>
            <person name="Ng V."/>
            <person name="Clum A."/>
            <person name="Ohm R."/>
            <person name="Martin F."/>
            <person name="Silar P."/>
            <person name="Natvig D."/>
            <person name="Lalanne C."/>
            <person name="Gautier V."/>
            <person name="Ament-Velasquez S.L."/>
            <person name="Kruys A."/>
            <person name="Hutchinson M.I."/>
            <person name="Powell A.J."/>
            <person name="Barry K."/>
            <person name="Miller A.N."/>
            <person name="Grigoriev I.V."/>
            <person name="Debuchy R."/>
            <person name="Gladieux P."/>
            <person name="Thoren M.H."/>
            <person name="Johannesson H."/>
        </authorList>
    </citation>
    <scope>NUCLEOTIDE SEQUENCE</scope>
    <source>
        <strain evidence="2">PSN293</strain>
    </source>
</reference>
<sequence>MGGVISSLAAAFKTGRTVIKALGHLSAEYSELLERACAAPPLPVRDPTTAYWQERPPFPELVNICSEKLPESADVVIVGSGITGVAIARTILHEDRRKGTSRRVVVCEARTLCSGATGRNGGHIKASPFEVFGRFRKKLGPERAAALARFQLRHLETFVELCKVERIDVAECREVETVDLFLDDETYRTALNEVDEVNKWVPEFTISRWTAEEAQMKFSANRQVRGAISYKAGALWPYRLITAIWKCLLADFAETLSIETSTAVDGILTEGSTDYPYVISTSRGQIRAKHVVHATNGYATRLIPGLQGKAIGLLVHMTSQSPGVNFPDLNGRRSWSIMYSNGFDYITQRPSENGVPGKVMLGGGFFLSPKHGTDMMGAYDDSKVDSLTVAHNLGIMATVFEPNWGGPVDKEPNMVWSGVMGGSADLRPLVGKLDPQLTGRKVKGTQDCGEWISAYFTGDGMVWAWLCGTALGIMITGGEEEDVPASPGRPGGKLGDWFPPELLPTVKRVKAMDLADLAEEFS</sequence>
<name>A0AAN6Y7L9_9PEZI</name>
<dbReference type="Pfam" id="PF01266">
    <property type="entry name" value="DAO"/>
    <property type="match status" value="1"/>
</dbReference>
<organism evidence="2 3">
    <name type="scientific">Rhypophila decipiens</name>
    <dbReference type="NCBI Taxonomy" id="261697"/>
    <lineage>
        <taxon>Eukaryota</taxon>
        <taxon>Fungi</taxon>
        <taxon>Dikarya</taxon>
        <taxon>Ascomycota</taxon>
        <taxon>Pezizomycotina</taxon>
        <taxon>Sordariomycetes</taxon>
        <taxon>Sordariomycetidae</taxon>
        <taxon>Sordariales</taxon>
        <taxon>Naviculisporaceae</taxon>
        <taxon>Rhypophila</taxon>
    </lineage>
</organism>
<dbReference type="GO" id="GO:0005737">
    <property type="term" value="C:cytoplasm"/>
    <property type="evidence" value="ECO:0007669"/>
    <property type="project" value="TreeGrafter"/>
</dbReference>
<reference evidence="2" key="1">
    <citation type="journal article" date="2023" name="Mol. Phylogenet. Evol.">
        <title>Genome-scale phylogeny and comparative genomics of the fungal order Sordariales.</title>
        <authorList>
            <person name="Hensen N."/>
            <person name="Bonometti L."/>
            <person name="Westerberg I."/>
            <person name="Brannstrom I.O."/>
            <person name="Guillou S."/>
            <person name="Cros-Aarteil S."/>
            <person name="Calhoun S."/>
            <person name="Haridas S."/>
            <person name="Kuo A."/>
            <person name="Mondo S."/>
            <person name="Pangilinan J."/>
            <person name="Riley R."/>
            <person name="LaButti K."/>
            <person name="Andreopoulos B."/>
            <person name="Lipzen A."/>
            <person name="Chen C."/>
            <person name="Yan M."/>
            <person name="Daum C."/>
            <person name="Ng V."/>
            <person name="Clum A."/>
            <person name="Steindorff A."/>
            <person name="Ohm R.A."/>
            <person name="Martin F."/>
            <person name="Silar P."/>
            <person name="Natvig D.O."/>
            <person name="Lalanne C."/>
            <person name="Gautier V."/>
            <person name="Ament-Velasquez S.L."/>
            <person name="Kruys A."/>
            <person name="Hutchinson M.I."/>
            <person name="Powell A.J."/>
            <person name="Barry K."/>
            <person name="Miller A.N."/>
            <person name="Grigoriev I.V."/>
            <person name="Debuchy R."/>
            <person name="Gladieux P."/>
            <person name="Hiltunen Thoren M."/>
            <person name="Johannesson H."/>
        </authorList>
    </citation>
    <scope>NUCLEOTIDE SEQUENCE</scope>
    <source>
        <strain evidence="2">PSN293</strain>
    </source>
</reference>
<accession>A0AAN6Y7L9</accession>